<feature type="compositionally biased region" description="Basic residues" evidence="1">
    <location>
        <begin position="701"/>
        <end position="711"/>
    </location>
</feature>
<dbReference type="AlphaFoldDB" id="A0A812ZX92"/>
<evidence type="ECO:0000313" key="3">
    <source>
        <dbReference type="Proteomes" id="UP000601435"/>
    </source>
</evidence>
<dbReference type="EMBL" id="CAJNJA010050386">
    <property type="protein sequence ID" value="CAE7841126.1"/>
    <property type="molecule type" value="Genomic_DNA"/>
</dbReference>
<organism evidence="2 3">
    <name type="scientific">Symbiodinium necroappetens</name>
    <dbReference type="NCBI Taxonomy" id="1628268"/>
    <lineage>
        <taxon>Eukaryota</taxon>
        <taxon>Sar</taxon>
        <taxon>Alveolata</taxon>
        <taxon>Dinophyceae</taxon>
        <taxon>Suessiales</taxon>
        <taxon>Symbiodiniaceae</taxon>
        <taxon>Symbiodinium</taxon>
    </lineage>
</organism>
<gene>
    <name evidence="2" type="ORF">SNEC2469_LOCUS25506</name>
</gene>
<name>A0A812ZX92_9DINO</name>
<feature type="region of interest" description="Disordered" evidence="1">
    <location>
        <begin position="688"/>
        <end position="764"/>
    </location>
</feature>
<feature type="non-terminal residue" evidence="2">
    <location>
        <position position="1"/>
    </location>
</feature>
<accession>A0A812ZX92</accession>
<dbReference type="OrthoDB" id="431953at2759"/>
<reference evidence="2" key="1">
    <citation type="submission" date="2021-02" db="EMBL/GenBank/DDBJ databases">
        <authorList>
            <person name="Dougan E. K."/>
            <person name="Rhodes N."/>
            <person name="Thang M."/>
            <person name="Chan C."/>
        </authorList>
    </citation>
    <scope>NUCLEOTIDE SEQUENCE</scope>
</reference>
<comment type="caution">
    <text evidence="2">The sequence shown here is derived from an EMBL/GenBank/DDBJ whole genome shotgun (WGS) entry which is preliminary data.</text>
</comment>
<dbReference type="Proteomes" id="UP000601435">
    <property type="component" value="Unassembled WGS sequence"/>
</dbReference>
<keyword evidence="3" id="KW-1185">Reference proteome</keyword>
<evidence type="ECO:0000313" key="2">
    <source>
        <dbReference type="EMBL" id="CAE7841126.1"/>
    </source>
</evidence>
<sequence>APVHVCGGRNCCGGRDEFLKKAEELVSDCIVAPLPQPALNKWTRLGPTIARVTLMSHFCGLLKHAMQKEFGGLAERVHGEDSVDEQAEAVGLPLDERAAWKRVADKRRVKSVEFVADKDASWGNLVWLVIASPMLVLHWKLFKHAKWCSEADSTNEEPGRILKQFCVPALNPAADVIDKLFELLRVPNERLRCVCFFHGPCTQWPPARQRAFQQLVLLAAGQLWRKLVLPWQAYPWKMWPIVWGETEDERCCAAVRLLAERDCCLDQVFTQKLKSLVPDPETLASESTREFLSCCFTRLVVTSTFVERRFASYGAWNARRAATCRLPMLVAKHVTSCLKEFVDRWRQREQAKEKRGSNCRPVWQESAVKGMRLTGLHVFTQECRNRQQNVLQGGGASCSNFLSEVRQQWSELSKEDQSQYSRQAKERNARARAFAMAAEQEEEKTGGPWGMASLRGQWPLQEEFLNSVMEGSSFQEVGAQWRTEHSMEEGEYENVSDPLEQAVRLFPRCPPGMCEAGLTSAQSAAKTRLHANLCTLVQAHYPTADKLGSGVLVLRFKSVCQKVAMAFAVCFATREKPPECAMLQLDAGDSGDAVGVPAELWLPVCLERDPLPGRPREAQKAAFWSDRALAVHLSKQAQDWSLSVLRLGDPAGSLSKLLVVSEEEHTQEALDAKRRELLLQQAALRAASAARAKQRREQKGAARKPRGKGGSKPKETTSTKSKSSQTSEKRKRARSADADESSSSSRTVPPEESESENDDESSDDHWLTELAAEPGLAAPEAVLPTRVQAARAADADPGEGAAVAASQAAAAAADADPGAGVAAAVPANAEAVPILPPPPVAARPGGRQKGRTWQRRGDAWGPFTISPIVRSADGRVTGYGAICGLHKDTGPDGSRVQCKKAAALSSREGAMTADEIRVGLKRWLMAGLLDTDEWPPDRMRRAHVALQLKDLEGGPSENEMDRWMDNFVSDALVGR</sequence>
<proteinExistence type="predicted"/>
<feature type="compositionally biased region" description="Acidic residues" evidence="1">
    <location>
        <begin position="751"/>
        <end position="762"/>
    </location>
</feature>
<evidence type="ECO:0000256" key="1">
    <source>
        <dbReference type="SAM" id="MobiDB-lite"/>
    </source>
</evidence>
<protein>
    <submittedName>
        <fullName evidence="2">Uncharacterized protein</fullName>
    </submittedName>
</protein>